<dbReference type="InterPro" id="IPR051099">
    <property type="entry name" value="AGR/TXD"/>
</dbReference>
<accession>A0A8S3ZL41</accession>
<proteinExistence type="predicted"/>
<dbReference type="Gene3D" id="3.40.30.10">
    <property type="entry name" value="Glutaredoxin"/>
    <property type="match status" value="1"/>
</dbReference>
<keyword evidence="1" id="KW-0732">Signal</keyword>
<organism evidence="2 3">
    <name type="scientific">Candidula unifasciata</name>
    <dbReference type="NCBI Taxonomy" id="100452"/>
    <lineage>
        <taxon>Eukaryota</taxon>
        <taxon>Metazoa</taxon>
        <taxon>Spiralia</taxon>
        <taxon>Lophotrochozoa</taxon>
        <taxon>Mollusca</taxon>
        <taxon>Gastropoda</taxon>
        <taxon>Heterobranchia</taxon>
        <taxon>Euthyneura</taxon>
        <taxon>Panpulmonata</taxon>
        <taxon>Eupulmonata</taxon>
        <taxon>Stylommatophora</taxon>
        <taxon>Helicina</taxon>
        <taxon>Helicoidea</taxon>
        <taxon>Geomitridae</taxon>
        <taxon>Candidula</taxon>
    </lineage>
</organism>
<dbReference type="Proteomes" id="UP000678393">
    <property type="component" value="Unassembled WGS sequence"/>
</dbReference>
<gene>
    <name evidence="2" type="ORF">CUNI_LOCUS13918</name>
</gene>
<reference evidence="2" key="1">
    <citation type="submission" date="2021-04" db="EMBL/GenBank/DDBJ databases">
        <authorList>
            <consortium name="Molecular Ecology Group"/>
        </authorList>
    </citation>
    <scope>NUCLEOTIDE SEQUENCE</scope>
</reference>
<comment type="caution">
    <text evidence="2">The sequence shown here is derived from an EMBL/GenBank/DDBJ whole genome shotgun (WGS) entry which is preliminary data.</text>
</comment>
<dbReference type="OrthoDB" id="6038943at2759"/>
<evidence type="ECO:0000313" key="3">
    <source>
        <dbReference type="Proteomes" id="UP000678393"/>
    </source>
</evidence>
<dbReference type="EMBL" id="CAJHNH020003024">
    <property type="protein sequence ID" value="CAG5128360.1"/>
    <property type="molecule type" value="Genomic_DNA"/>
</dbReference>
<name>A0A8S3ZL41_9EUPU</name>
<dbReference type="AlphaFoldDB" id="A0A8S3ZL41"/>
<sequence length="125" mass="14572">MNLSRFLTFGISPFFGVLFAGRELARGSVKPLFAAHPGINKLSQHFVMVNLEPDEVPRPPEFEPDGAYVPRILFFSHDGRIFRNIIGKEPRNKYFYDNMRRLENNMKRVLRQYREEVQDPSDAAQ</sequence>
<evidence type="ECO:0000313" key="2">
    <source>
        <dbReference type="EMBL" id="CAG5128360.1"/>
    </source>
</evidence>
<keyword evidence="3" id="KW-1185">Reference proteome</keyword>
<dbReference type="GO" id="GO:0005783">
    <property type="term" value="C:endoplasmic reticulum"/>
    <property type="evidence" value="ECO:0007669"/>
    <property type="project" value="TreeGrafter"/>
</dbReference>
<protein>
    <submittedName>
        <fullName evidence="2">Uncharacterized protein</fullName>
    </submittedName>
</protein>
<dbReference type="PANTHER" id="PTHR15337">
    <property type="entry name" value="ANTERIOR GRADIENT PROTEIN-RELATED"/>
    <property type="match status" value="1"/>
</dbReference>
<evidence type="ECO:0000256" key="1">
    <source>
        <dbReference type="ARBA" id="ARBA00022729"/>
    </source>
</evidence>
<dbReference type="PANTHER" id="PTHR15337:SF11">
    <property type="entry name" value="THIOREDOXIN DOMAIN-CONTAINING PROTEIN"/>
    <property type="match status" value="1"/>
</dbReference>